<dbReference type="CDD" id="cd00158">
    <property type="entry name" value="RHOD"/>
    <property type="match status" value="1"/>
</dbReference>
<reference evidence="4 5" key="1">
    <citation type="submission" date="2019-11" db="EMBL/GenBank/DDBJ databases">
        <authorList>
            <person name="Zheng R.K."/>
            <person name="Sun C.M."/>
        </authorList>
    </citation>
    <scope>NUCLEOTIDE SEQUENCE [LARGE SCALE GENOMIC DNA]</scope>
    <source>
        <strain evidence="4 5">WC007</strain>
    </source>
</reference>
<dbReference type="EMBL" id="CP046401">
    <property type="protein sequence ID" value="QGY43268.1"/>
    <property type="molecule type" value="Genomic_DNA"/>
</dbReference>
<dbReference type="Gene3D" id="3.40.250.10">
    <property type="entry name" value="Rhodanese-like domain"/>
    <property type="match status" value="1"/>
</dbReference>
<evidence type="ECO:0000259" key="3">
    <source>
        <dbReference type="PROSITE" id="PS50206"/>
    </source>
</evidence>
<keyword evidence="5" id="KW-1185">Reference proteome</keyword>
<evidence type="ECO:0000256" key="2">
    <source>
        <dbReference type="SAM" id="Phobius"/>
    </source>
</evidence>
<dbReference type="AlphaFoldDB" id="A0A6I6JQD6"/>
<dbReference type="Proteomes" id="UP000428260">
    <property type="component" value="Chromosome"/>
</dbReference>
<dbReference type="Pfam" id="PF00581">
    <property type="entry name" value="Rhodanese"/>
    <property type="match status" value="1"/>
</dbReference>
<feature type="domain" description="Rhodanese" evidence="3">
    <location>
        <begin position="66"/>
        <end position="160"/>
    </location>
</feature>
<feature type="region of interest" description="Disordered" evidence="1">
    <location>
        <begin position="184"/>
        <end position="211"/>
    </location>
</feature>
<accession>A0A6I6JQD6</accession>
<evidence type="ECO:0000256" key="1">
    <source>
        <dbReference type="SAM" id="MobiDB-lite"/>
    </source>
</evidence>
<dbReference type="SUPFAM" id="SSF52821">
    <property type="entry name" value="Rhodanese/Cell cycle control phosphatase"/>
    <property type="match status" value="1"/>
</dbReference>
<dbReference type="InterPro" id="IPR001763">
    <property type="entry name" value="Rhodanese-like_dom"/>
</dbReference>
<sequence length="211" mass="23771">MHIHELNPWRTLIVVVIFVVILIAGFVTMTKPLLTYHLDMNESIQQLSDEDAYFYPWELDGFIKKEAQNVVLFDIRDNFIFGQGHIPGAENISANDLTQEDNVERLEKLNEMGVTVVLYGENQLQANGPWMLFRQVGFDNVKILAGGYQYYAENKENLLAAKDNNSFKKGIPRYDFAEKAAPKDGAAVSTTAKKPVQVQRRQKSTVAAGGC</sequence>
<keyword evidence="2" id="KW-1133">Transmembrane helix</keyword>
<keyword evidence="2" id="KW-0472">Membrane</keyword>
<protein>
    <recommendedName>
        <fullName evidence="3">Rhodanese domain-containing protein</fullName>
    </recommendedName>
</protein>
<evidence type="ECO:0000313" key="4">
    <source>
        <dbReference type="EMBL" id="QGY43268.1"/>
    </source>
</evidence>
<proteinExistence type="predicted"/>
<dbReference type="PROSITE" id="PS50206">
    <property type="entry name" value="RHODANESE_3"/>
    <property type="match status" value="1"/>
</dbReference>
<organism evidence="4 5">
    <name type="scientific">Maribellus comscasis</name>
    <dbReference type="NCBI Taxonomy" id="2681766"/>
    <lineage>
        <taxon>Bacteria</taxon>
        <taxon>Pseudomonadati</taxon>
        <taxon>Bacteroidota</taxon>
        <taxon>Bacteroidia</taxon>
        <taxon>Marinilabiliales</taxon>
        <taxon>Prolixibacteraceae</taxon>
        <taxon>Maribellus</taxon>
    </lineage>
</organism>
<dbReference type="KEGG" id="mcos:GM418_06220"/>
<name>A0A6I6JQD6_9BACT</name>
<dbReference type="InterPro" id="IPR036873">
    <property type="entry name" value="Rhodanese-like_dom_sf"/>
</dbReference>
<dbReference type="SMART" id="SM00450">
    <property type="entry name" value="RHOD"/>
    <property type="match status" value="1"/>
</dbReference>
<keyword evidence="2" id="KW-0812">Transmembrane</keyword>
<gene>
    <name evidence="4" type="ORF">GM418_06220</name>
</gene>
<feature type="transmembrane region" description="Helical" evidence="2">
    <location>
        <begin position="12"/>
        <end position="30"/>
    </location>
</feature>
<dbReference type="RefSeq" id="WP_158864231.1">
    <property type="nucleotide sequence ID" value="NZ_CP046401.1"/>
</dbReference>
<evidence type="ECO:0000313" key="5">
    <source>
        <dbReference type="Proteomes" id="UP000428260"/>
    </source>
</evidence>